<organism evidence="3 4">
    <name type="scientific">Baia soyae</name>
    <dbReference type="NCBI Taxonomy" id="1544746"/>
    <lineage>
        <taxon>Bacteria</taxon>
        <taxon>Bacillati</taxon>
        <taxon>Bacillota</taxon>
        <taxon>Bacilli</taxon>
        <taxon>Bacillales</taxon>
        <taxon>Thermoactinomycetaceae</taxon>
        <taxon>Baia</taxon>
    </lineage>
</organism>
<evidence type="ECO:0000313" key="4">
    <source>
        <dbReference type="Proteomes" id="UP000294746"/>
    </source>
</evidence>
<keyword evidence="2" id="KW-0812">Transmembrane</keyword>
<keyword evidence="2" id="KW-0472">Membrane</keyword>
<keyword evidence="2" id="KW-1133">Transmembrane helix</keyword>
<keyword evidence="4" id="KW-1185">Reference proteome</keyword>
<dbReference type="EMBL" id="SLXV01000027">
    <property type="protein sequence ID" value="TCP66066.1"/>
    <property type="molecule type" value="Genomic_DNA"/>
</dbReference>
<evidence type="ECO:0000256" key="1">
    <source>
        <dbReference type="SAM" id="MobiDB-lite"/>
    </source>
</evidence>
<comment type="caution">
    <text evidence="3">The sequence shown here is derived from an EMBL/GenBank/DDBJ whole genome shotgun (WGS) entry which is preliminary data.</text>
</comment>
<protein>
    <submittedName>
        <fullName evidence="3">Uncharacterized protein</fullName>
    </submittedName>
</protein>
<dbReference type="OrthoDB" id="2988113at2"/>
<proteinExistence type="predicted"/>
<evidence type="ECO:0000313" key="3">
    <source>
        <dbReference type="EMBL" id="TCP66066.1"/>
    </source>
</evidence>
<name>A0A4V6NRQ5_9BACL</name>
<dbReference type="Pfam" id="PF26359">
    <property type="entry name" value="YwtC"/>
    <property type="match status" value="1"/>
</dbReference>
<gene>
    <name evidence="3" type="ORF">EDD57_1271</name>
</gene>
<reference evidence="3 4" key="1">
    <citation type="submission" date="2019-03" db="EMBL/GenBank/DDBJ databases">
        <title>Genomic Encyclopedia of Type Strains, Phase IV (KMG-IV): sequencing the most valuable type-strain genomes for metagenomic binning, comparative biology and taxonomic classification.</title>
        <authorList>
            <person name="Goeker M."/>
        </authorList>
    </citation>
    <scope>NUCLEOTIDE SEQUENCE [LARGE SCALE GENOMIC DNA]</scope>
    <source>
        <strain evidence="3 4">DSM 46831</strain>
    </source>
</reference>
<sequence>MPDVMEHFAPRARKKSLKSNESMKRFGKVLIPFFILGLVLYILIDFRQVETLPPEEKKAIDRYRQELVKGTLLNKDTGIFYKKDFDILATSLDRLHQHANYVVFGPEWGNPVSSTKEEFTKIHSVLDKPEYRSNTSSKELIEAIKADLAIAQKKYESRESHDILDDLSTLVFIEQIVEERQWSKSQTISLIKQQGLKLIAKDEPKPNSNPSSNSTEPKIIDS</sequence>
<dbReference type="InterPro" id="IPR058890">
    <property type="entry name" value="YwtC-like"/>
</dbReference>
<dbReference type="RefSeq" id="WP_131849155.1">
    <property type="nucleotide sequence ID" value="NZ_SLXV01000027.1"/>
</dbReference>
<evidence type="ECO:0000256" key="2">
    <source>
        <dbReference type="SAM" id="Phobius"/>
    </source>
</evidence>
<accession>A0A4V6NRQ5</accession>
<dbReference type="AlphaFoldDB" id="A0A4V6NRQ5"/>
<feature type="region of interest" description="Disordered" evidence="1">
    <location>
        <begin position="199"/>
        <end position="222"/>
    </location>
</feature>
<feature type="transmembrane region" description="Helical" evidence="2">
    <location>
        <begin position="26"/>
        <end position="44"/>
    </location>
</feature>
<dbReference type="Proteomes" id="UP000294746">
    <property type="component" value="Unassembled WGS sequence"/>
</dbReference>